<evidence type="ECO:0000256" key="1">
    <source>
        <dbReference type="ARBA" id="ARBA00011738"/>
    </source>
</evidence>
<comment type="catalytic activity">
    <reaction evidence="7">
        <text>(6R)-5,10-methenyltetrahydrofolate + H2O = (6R)-10-formyltetrahydrofolate + H(+)</text>
        <dbReference type="Rhea" id="RHEA:23700"/>
        <dbReference type="ChEBI" id="CHEBI:15377"/>
        <dbReference type="ChEBI" id="CHEBI:15378"/>
        <dbReference type="ChEBI" id="CHEBI:57455"/>
        <dbReference type="ChEBI" id="CHEBI:195366"/>
        <dbReference type="EC" id="3.5.4.9"/>
    </reaction>
</comment>
<dbReference type="InterPro" id="IPR020630">
    <property type="entry name" value="THF_DH/CycHdrlase_cat_dom"/>
</dbReference>
<dbReference type="InterPro" id="IPR000672">
    <property type="entry name" value="THF_DH/CycHdrlase"/>
</dbReference>
<dbReference type="Pfam" id="PF02882">
    <property type="entry name" value="THF_DHG_CYH_C"/>
    <property type="match status" value="2"/>
</dbReference>
<keyword evidence="5" id="KW-0560">Oxidoreductase</keyword>
<dbReference type="InterPro" id="IPR036291">
    <property type="entry name" value="NAD(P)-bd_dom_sf"/>
</dbReference>
<keyword evidence="11" id="KW-1185">Reference proteome</keyword>
<comment type="subunit">
    <text evidence="1">Homodimer.</text>
</comment>
<dbReference type="PANTHER" id="PTHR48099:SF11">
    <property type="entry name" value="BIFUNCTIONAL METHYLENETETRAHYDROFOLATE DEHYDROGENASE_CYCLOHYDROLASE, MITOCHONDRIAL"/>
    <property type="match status" value="1"/>
</dbReference>
<dbReference type="FunFam" id="3.40.50.10860:FF:000005">
    <property type="entry name" value="C-1-tetrahydrofolate synthase, cytoplasmic, putative"/>
    <property type="match status" value="1"/>
</dbReference>
<evidence type="ECO:0000313" key="10">
    <source>
        <dbReference type="EMBL" id="CAI8044406.1"/>
    </source>
</evidence>
<dbReference type="GO" id="GO:0004477">
    <property type="term" value="F:methenyltetrahydrofolate cyclohydrolase activity"/>
    <property type="evidence" value="ECO:0007669"/>
    <property type="project" value="UniProtKB-EC"/>
</dbReference>
<evidence type="ECO:0000256" key="7">
    <source>
        <dbReference type="ARBA" id="ARBA00036357"/>
    </source>
</evidence>
<dbReference type="Gene3D" id="3.40.50.10860">
    <property type="entry name" value="Leucine Dehydrogenase, chain A, domain 1"/>
    <property type="match status" value="1"/>
</dbReference>
<dbReference type="HAMAP" id="MF_01576">
    <property type="entry name" value="THF_DHG_CYH"/>
    <property type="match status" value="1"/>
</dbReference>
<dbReference type="AlphaFoldDB" id="A0AA35TCG9"/>
<keyword evidence="6" id="KW-0511">Multifunctional enzyme</keyword>
<dbReference type="GO" id="GO:0005739">
    <property type="term" value="C:mitochondrion"/>
    <property type="evidence" value="ECO:0007669"/>
    <property type="project" value="TreeGrafter"/>
</dbReference>
<dbReference type="GO" id="GO:0035999">
    <property type="term" value="P:tetrahydrofolate interconversion"/>
    <property type="evidence" value="ECO:0007669"/>
    <property type="project" value="TreeGrafter"/>
</dbReference>
<evidence type="ECO:0000256" key="4">
    <source>
        <dbReference type="ARBA" id="ARBA00022801"/>
    </source>
</evidence>
<dbReference type="CDD" id="cd01080">
    <property type="entry name" value="NAD_bind_m-THF_DH_Cyclohyd"/>
    <property type="match status" value="1"/>
</dbReference>
<dbReference type="SUPFAM" id="SSF51735">
    <property type="entry name" value="NAD(P)-binding Rossmann-fold domains"/>
    <property type="match status" value="1"/>
</dbReference>
<evidence type="ECO:0000256" key="3">
    <source>
        <dbReference type="ARBA" id="ARBA00022563"/>
    </source>
</evidence>
<dbReference type="SUPFAM" id="SSF53223">
    <property type="entry name" value="Aminoacid dehydrogenase-like, N-terminal domain"/>
    <property type="match status" value="1"/>
</dbReference>
<dbReference type="EMBL" id="CASHTH010003393">
    <property type="protein sequence ID" value="CAI8044406.1"/>
    <property type="molecule type" value="Genomic_DNA"/>
</dbReference>
<proteinExistence type="inferred from homology"/>
<accession>A0AA35TCG9</accession>
<name>A0AA35TCG9_GEOBA</name>
<dbReference type="PANTHER" id="PTHR48099">
    <property type="entry name" value="C-1-TETRAHYDROFOLATE SYNTHASE, CYTOPLASMIC-RELATED"/>
    <property type="match status" value="1"/>
</dbReference>
<evidence type="ECO:0000256" key="2">
    <source>
        <dbReference type="ARBA" id="ARBA00012776"/>
    </source>
</evidence>
<feature type="domain" description="Tetrahydrofolate dehydrogenase/cyclohydrolase NAD(P)-binding" evidence="9">
    <location>
        <begin position="190"/>
        <end position="305"/>
    </location>
</feature>
<reference evidence="10" key="1">
    <citation type="submission" date="2023-03" db="EMBL/GenBank/DDBJ databases">
        <authorList>
            <person name="Steffen K."/>
            <person name="Cardenas P."/>
        </authorList>
    </citation>
    <scope>NUCLEOTIDE SEQUENCE</scope>
</reference>
<dbReference type="Proteomes" id="UP001174909">
    <property type="component" value="Unassembled WGS sequence"/>
</dbReference>
<dbReference type="Pfam" id="PF00763">
    <property type="entry name" value="THF_DHG_CYH"/>
    <property type="match status" value="1"/>
</dbReference>
<dbReference type="InterPro" id="IPR046346">
    <property type="entry name" value="Aminoacid_DH-like_N_sf"/>
</dbReference>
<dbReference type="EC" id="3.5.4.9" evidence="2"/>
<feature type="domain" description="Tetrahydrofolate dehydrogenase/cyclohydrolase NAD(P)-binding" evidence="9">
    <location>
        <begin position="319"/>
        <end position="354"/>
    </location>
</feature>
<organism evidence="10 11">
    <name type="scientific">Geodia barretti</name>
    <name type="common">Barrett's horny sponge</name>
    <dbReference type="NCBI Taxonomy" id="519541"/>
    <lineage>
        <taxon>Eukaryota</taxon>
        <taxon>Metazoa</taxon>
        <taxon>Porifera</taxon>
        <taxon>Demospongiae</taxon>
        <taxon>Heteroscleromorpha</taxon>
        <taxon>Tetractinellida</taxon>
        <taxon>Astrophorina</taxon>
        <taxon>Geodiidae</taxon>
        <taxon>Geodia</taxon>
    </lineage>
</organism>
<protein>
    <recommendedName>
        <fullName evidence="2">methenyltetrahydrofolate cyclohydrolase</fullName>
        <ecNumber evidence="2">3.5.4.9</ecNumber>
    </recommendedName>
</protein>
<dbReference type="PRINTS" id="PR00085">
    <property type="entry name" value="THFDHDRGNASE"/>
</dbReference>
<evidence type="ECO:0000313" key="11">
    <source>
        <dbReference type="Proteomes" id="UP001174909"/>
    </source>
</evidence>
<dbReference type="GO" id="GO:0004487">
    <property type="term" value="F:methylenetetrahydrofolate dehydrogenase (NAD+) activity"/>
    <property type="evidence" value="ECO:0007669"/>
    <property type="project" value="TreeGrafter"/>
</dbReference>
<evidence type="ECO:0000259" key="9">
    <source>
        <dbReference type="Pfam" id="PF02882"/>
    </source>
</evidence>
<dbReference type="InterPro" id="IPR020631">
    <property type="entry name" value="THF_DH/CycHdrlase_NAD-bd_dom"/>
</dbReference>
<evidence type="ECO:0000259" key="8">
    <source>
        <dbReference type="Pfam" id="PF00763"/>
    </source>
</evidence>
<dbReference type="Gene3D" id="3.40.50.720">
    <property type="entry name" value="NAD(P)-binding Rossmann-like Domain"/>
    <property type="match status" value="1"/>
</dbReference>
<feature type="domain" description="Tetrahydrofolate dehydrogenase/cyclohydrolase catalytic" evidence="8">
    <location>
        <begin position="56"/>
        <end position="171"/>
    </location>
</feature>
<dbReference type="GO" id="GO:0004488">
    <property type="term" value="F:methylenetetrahydrofolate dehydrogenase (NADP+) activity"/>
    <property type="evidence" value="ECO:0007669"/>
    <property type="project" value="InterPro"/>
</dbReference>
<gene>
    <name evidence="10" type="ORF">GBAR_LOCUS24635</name>
</gene>
<comment type="caution">
    <text evidence="10">The sequence shown here is derived from an EMBL/GenBank/DDBJ whole genome shotgun (WGS) entry which is preliminary data.</text>
</comment>
<sequence>MAAAGLRLSYLPRSLSAVCAWPRLPSNWSPARSFGSGASAREQFLYTRPGLKSKIIDGKRIAEAVKAEVADEVSGLVSGGKRPPHLTAVIVGDDKASQIYVGNKMKAAEKCGLRATILKRDSSLEQNELLDILHQLGRDELVDGILVQLPLPPHIHEKTICNAVPPNKDVDAFHIDNIGHFCSGDPRFVPATPLGVLEIIKRLRVPTFGKNVCIANRSKNIGFTLATLLHSDGTGDATTLICHRYTPPEQLPVMTRLADIIIVATGIPGLIQADMVKDGATVIDIGITRLANNKIVGDVAFDEVIITSLLLHHLTSDPYTQVCQVAGMVTPVPGGVGPLTVAMVIKNTLKAATQDFTFDFTSIHDDQ</sequence>
<evidence type="ECO:0000256" key="6">
    <source>
        <dbReference type="ARBA" id="ARBA00023268"/>
    </source>
</evidence>
<evidence type="ECO:0000256" key="5">
    <source>
        <dbReference type="ARBA" id="ARBA00023002"/>
    </source>
</evidence>
<keyword evidence="3" id="KW-0554">One-carbon metabolism</keyword>
<keyword evidence="4" id="KW-0378">Hydrolase</keyword>